<feature type="compositionally biased region" description="Polar residues" evidence="8">
    <location>
        <begin position="145"/>
        <end position="155"/>
    </location>
</feature>
<dbReference type="GO" id="GO:0005930">
    <property type="term" value="C:axoneme"/>
    <property type="evidence" value="ECO:0007669"/>
    <property type="project" value="UniProtKB-SubCell"/>
</dbReference>
<feature type="coiled-coil region" evidence="7">
    <location>
        <begin position="496"/>
        <end position="553"/>
    </location>
</feature>
<dbReference type="AlphaFoldDB" id="E4Y9G2"/>
<evidence type="ECO:0000256" key="1">
    <source>
        <dbReference type="ARBA" id="ARBA00004430"/>
    </source>
</evidence>
<comment type="subcellular location">
    <subcellularLocation>
        <location evidence="1">Cytoplasm</location>
        <location evidence="1">Cytoskeleton</location>
        <location evidence="1">Cilium axoneme</location>
    </subcellularLocation>
</comment>
<feature type="region of interest" description="Disordered" evidence="8">
    <location>
        <begin position="145"/>
        <end position="168"/>
    </location>
</feature>
<accession>E4Y9G2</accession>
<evidence type="ECO:0000256" key="7">
    <source>
        <dbReference type="SAM" id="Coils"/>
    </source>
</evidence>
<dbReference type="PANTHER" id="PTHR22455">
    <property type="entry name" value="CILIA- AND FLAGELLA-ASSOCIATED PROTEIN 91"/>
    <property type="match status" value="1"/>
</dbReference>
<evidence type="ECO:0000256" key="8">
    <source>
        <dbReference type="SAM" id="MobiDB-lite"/>
    </source>
</evidence>
<feature type="compositionally biased region" description="Basic and acidic residues" evidence="8">
    <location>
        <begin position="463"/>
        <end position="478"/>
    </location>
</feature>
<protein>
    <recommendedName>
        <fullName evidence="6">Cilia- and flagella-associated protein 91</fullName>
    </recommendedName>
</protein>
<keyword evidence="4" id="KW-0966">Cell projection</keyword>
<name>E4Y9G2_OIKDI</name>
<comment type="similarity">
    <text evidence="5">Belongs to the CFAP91 family.</text>
</comment>
<feature type="region of interest" description="Disordered" evidence="8">
    <location>
        <begin position="458"/>
        <end position="478"/>
    </location>
</feature>
<evidence type="ECO:0000256" key="2">
    <source>
        <dbReference type="ARBA" id="ARBA00022490"/>
    </source>
</evidence>
<gene>
    <name evidence="10" type="ORF">GSOID_T00030616001</name>
</gene>
<dbReference type="Proteomes" id="UP000011014">
    <property type="component" value="Unassembled WGS sequence"/>
</dbReference>
<organism evidence="10">
    <name type="scientific">Oikopleura dioica</name>
    <name type="common">Tunicate</name>
    <dbReference type="NCBI Taxonomy" id="34765"/>
    <lineage>
        <taxon>Eukaryota</taxon>
        <taxon>Metazoa</taxon>
        <taxon>Chordata</taxon>
        <taxon>Tunicata</taxon>
        <taxon>Appendicularia</taxon>
        <taxon>Copelata</taxon>
        <taxon>Oikopleuridae</taxon>
        <taxon>Oikopleura</taxon>
    </lineage>
</organism>
<evidence type="ECO:0000256" key="5">
    <source>
        <dbReference type="ARBA" id="ARBA00029468"/>
    </source>
</evidence>
<keyword evidence="7" id="KW-0175">Coiled coil</keyword>
<dbReference type="EMBL" id="FN654338">
    <property type="protein sequence ID" value="CBY32199.1"/>
    <property type="molecule type" value="Genomic_DNA"/>
</dbReference>
<feature type="coiled-coil region" evidence="7">
    <location>
        <begin position="243"/>
        <end position="279"/>
    </location>
</feature>
<evidence type="ECO:0000256" key="3">
    <source>
        <dbReference type="ARBA" id="ARBA00023212"/>
    </source>
</evidence>
<evidence type="ECO:0000313" key="10">
    <source>
        <dbReference type="EMBL" id="CBY32199.1"/>
    </source>
</evidence>
<dbReference type="Pfam" id="PF14738">
    <property type="entry name" value="CFAP91"/>
    <property type="match status" value="1"/>
</dbReference>
<feature type="domain" description="CFAP91" evidence="9">
    <location>
        <begin position="153"/>
        <end position="305"/>
    </location>
</feature>
<proteinExistence type="inferred from homology"/>
<keyword evidence="2" id="KW-0963">Cytoplasm</keyword>
<dbReference type="InterPro" id="IPR032840">
    <property type="entry name" value="CFAP91_dom"/>
</dbReference>
<sequence length="661" mass="77566">MAKATANPHRSAVVQTERKHDYLYSKDYHVSGPRDHNRAIYRAKTNSDNVKKLFSDKKMFSELRHHPRYETVLVKKDPVPSFINKNYQDKALIDRQDTVFYGARDVGGEDRYKYFRRPNVPFSQAPADVILEPPRQVVNTNDSVVQRSRTLATQTDYRDQESQTEPYSPDYTVAPGQNPEILSLAGLKYKRGLPAGVAEVTMIERARDKRRWEESLPPLNDPAQMHKRRLMMEQREKYEWQQRDREIEEIQKEKLEIMKEQLQAENQEFTNLLEETIEETATKLGKQAEVKIDKIKKEHVKMQRRIKNFALMYSPIQGYIGEYKRDIVRDYINYGSETYAPIARHGQIGDSEAQSKYHVQSKYLDTYEGLCALEKSIGKSLTETDSRVSWSKFLLQRRDLSRLLAKVQARTSRRNRSLQLFSKNSFEAWPLDEKLSLNWTEDATLSRKSDRRTFFSSRRRRAKDAEKQRVMDRRKAEKDLRSEHNEVSEIVHGVAGKKAQRILDFLQNELIRLQDERRCHAFAILAERKRRVREAEEAGLRQEEERRRREEDEIWQEVVKTRHQSVDQYLLKIASEATNLAAAELAEEQIEKMVDVIDTNPRGLSSRDQAADMVHNFLIPEIVRRENLEGPHRERQARLMAARSLLFPSVDGDEKECQTEK</sequence>
<evidence type="ECO:0000256" key="6">
    <source>
        <dbReference type="ARBA" id="ARBA00029555"/>
    </source>
</evidence>
<dbReference type="PANTHER" id="PTHR22455:SF10">
    <property type="entry name" value="CILIA- AND FLAGELLA-ASSOCIATED PROTEIN 91"/>
    <property type="match status" value="1"/>
</dbReference>
<reference evidence="10" key="1">
    <citation type="journal article" date="2010" name="Science">
        <title>Plasticity of animal genome architecture unmasked by rapid evolution of a pelagic tunicate.</title>
        <authorList>
            <person name="Denoeud F."/>
            <person name="Henriet S."/>
            <person name="Mungpakdee S."/>
            <person name="Aury J.M."/>
            <person name="Da Silva C."/>
            <person name="Brinkmann H."/>
            <person name="Mikhaleva J."/>
            <person name="Olsen L.C."/>
            <person name="Jubin C."/>
            <person name="Canestro C."/>
            <person name="Bouquet J.M."/>
            <person name="Danks G."/>
            <person name="Poulain J."/>
            <person name="Campsteijn C."/>
            <person name="Adamski M."/>
            <person name="Cross I."/>
            <person name="Yadetie F."/>
            <person name="Muffato M."/>
            <person name="Louis A."/>
            <person name="Butcher S."/>
            <person name="Tsagkogeorga G."/>
            <person name="Konrad A."/>
            <person name="Singh S."/>
            <person name="Jensen M.F."/>
            <person name="Cong E.H."/>
            <person name="Eikeseth-Otteraa H."/>
            <person name="Noel B."/>
            <person name="Anthouard V."/>
            <person name="Porcel B.M."/>
            <person name="Kachouri-Lafond R."/>
            <person name="Nishino A."/>
            <person name="Ugolini M."/>
            <person name="Chourrout P."/>
            <person name="Nishida H."/>
            <person name="Aasland R."/>
            <person name="Huzurbazar S."/>
            <person name="Westhof E."/>
            <person name="Delsuc F."/>
            <person name="Lehrach H."/>
            <person name="Reinhardt R."/>
            <person name="Weissenbach J."/>
            <person name="Roy S.W."/>
            <person name="Artiguenave F."/>
            <person name="Postlethwait J.H."/>
            <person name="Manak J.R."/>
            <person name="Thompson E.M."/>
            <person name="Jaillon O."/>
            <person name="Du Pasquier L."/>
            <person name="Boudinot P."/>
            <person name="Liberles D.A."/>
            <person name="Volff J.N."/>
            <person name="Philippe H."/>
            <person name="Lenhard B."/>
            <person name="Roest Crollius H."/>
            <person name="Wincker P."/>
            <person name="Chourrout D."/>
        </authorList>
    </citation>
    <scope>NUCLEOTIDE SEQUENCE [LARGE SCALE GENOMIC DNA]</scope>
</reference>
<dbReference type="InterPro" id="IPR026720">
    <property type="entry name" value="CFAP91"/>
</dbReference>
<evidence type="ECO:0000256" key="4">
    <source>
        <dbReference type="ARBA" id="ARBA00023273"/>
    </source>
</evidence>
<keyword evidence="3" id="KW-0206">Cytoskeleton</keyword>
<evidence type="ECO:0000259" key="9">
    <source>
        <dbReference type="Pfam" id="PF14738"/>
    </source>
</evidence>